<dbReference type="Pfam" id="PF08284">
    <property type="entry name" value="RVP_2"/>
    <property type="match status" value="1"/>
</dbReference>
<dbReference type="CDD" id="cd00303">
    <property type="entry name" value="retropepsin_like"/>
    <property type="match status" value="1"/>
</dbReference>
<dbReference type="SUPFAM" id="SSF50630">
    <property type="entry name" value="Acid proteases"/>
    <property type="match status" value="1"/>
</dbReference>
<sequence>MLEAGEELEGSEEVKGELQEVEIDQTAHISLQAITGIPSFCTMAVAGQLGDRCIYILIDTGSTHNFVDPLVIDETKVKLESIQKQVVRLATGDRLGVKQLVSKLCWKMGGVQFTADALILPLGSYDMILGMQWLTTLGSIQWKLYFG</sequence>
<gene>
    <name evidence="1" type="ORF">AXF42_Ash009523</name>
</gene>
<evidence type="ECO:0000313" key="1">
    <source>
        <dbReference type="EMBL" id="PKA64303.1"/>
    </source>
</evidence>
<accession>A0A2I0B935</accession>
<reference evidence="1 2" key="1">
    <citation type="journal article" date="2017" name="Nature">
        <title>The Apostasia genome and the evolution of orchids.</title>
        <authorList>
            <person name="Zhang G.Q."/>
            <person name="Liu K.W."/>
            <person name="Li Z."/>
            <person name="Lohaus R."/>
            <person name="Hsiao Y.Y."/>
            <person name="Niu S.C."/>
            <person name="Wang J.Y."/>
            <person name="Lin Y.C."/>
            <person name="Xu Q."/>
            <person name="Chen L.J."/>
            <person name="Yoshida K."/>
            <person name="Fujiwara S."/>
            <person name="Wang Z.W."/>
            <person name="Zhang Y.Q."/>
            <person name="Mitsuda N."/>
            <person name="Wang M."/>
            <person name="Liu G.H."/>
            <person name="Pecoraro L."/>
            <person name="Huang H.X."/>
            <person name="Xiao X.J."/>
            <person name="Lin M."/>
            <person name="Wu X.Y."/>
            <person name="Wu W.L."/>
            <person name="Chen Y.Y."/>
            <person name="Chang S.B."/>
            <person name="Sakamoto S."/>
            <person name="Ohme-Takagi M."/>
            <person name="Yagi M."/>
            <person name="Zeng S.J."/>
            <person name="Shen C.Y."/>
            <person name="Yeh C.M."/>
            <person name="Luo Y.B."/>
            <person name="Tsai W.C."/>
            <person name="Van de Peer Y."/>
            <person name="Liu Z.J."/>
        </authorList>
    </citation>
    <scope>NUCLEOTIDE SEQUENCE [LARGE SCALE GENOMIC DNA]</scope>
    <source>
        <strain evidence="2">cv. Shenzhen</strain>
        <tissue evidence="1">Stem</tissue>
    </source>
</reference>
<dbReference type="Gene3D" id="2.40.70.10">
    <property type="entry name" value="Acid Proteases"/>
    <property type="match status" value="1"/>
</dbReference>
<dbReference type="Proteomes" id="UP000236161">
    <property type="component" value="Unassembled WGS sequence"/>
</dbReference>
<evidence type="ECO:0000313" key="2">
    <source>
        <dbReference type="Proteomes" id="UP000236161"/>
    </source>
</evidence>
<dbReference type="OrthoDB" id="696591at2759"/>
<name>A0A2I0B935_9ASPA</name>
<keyword evidence="2" id="KW-1185">Reference proteome</keyword>
<proteinExistence type="predicted"/>
<organism evidence="1 2">
    <name type="scientific">Apostasia shenzhenica</name>
    <dbReference type="NCBI Taxonomy" id="1088818"/>
    <lineage>
        <taxon>Eukaryota</taxon>
        <taxon>Viridiplantae</taxon>
        <taxon>Streptophyta</taxon>
        <taxon>Embryophyta</taxon>
        <taxon>Tracheophyta</taxon>
        <taxon>Spermatophyta</taxon>
        <taxon>Magnoliopsida</taxon>
        <taxon>Liliopsida</taxon>
        <taxon>Asparagales</taxon>
        <taxon>Orchidaceae</taxon>
        <taxon>Apostasioideae</taxon>
        <taxon>Apostasia</taxon>
    </lineage>
</organism>
<protein>
    <submittedName>
        <fullName evidence="1">Uncharacterized protein</fullName>
    </submittedName>
</protein>
<dbReference type="EMBL" id="KZ451905">
    <property type="protein sequence ID" value="PKA64303.1"/>
    <property type="molecule type" value="Genomic_DNA"/>
</dbReference>
<dbReference type="InterPro" id="IPR021109">
    <property type="entry name" value="Peptidase_aspartic_dom_sf"/>
</dbReference>
<dbReference type="AlphaFoldDB" id="A0A2I0B935"/>